<dbReference type="Proteomes" id="UP000319731">
    <property type="component" value="Unassembled WGS sequence"/>
</dbReference>
<dbReference type="Gene3D" id="2.60.120.920">
    <property type="match status" value="1"/>
</dbReference>
<dbReference type="EMBL" id="QEAO01000015">
    <property type="protein sequence ID" value="TPX34232.1"/>
    <property type="molecule type" value="Genomic_DNA"/>
</dbReference>
<dbReference type="InterPro" id="IPR035782">
    <property type="entry name" value="SPRY_RanBP9/10"/>
</dbReference>
<name>A0A507C3I6_9FUNG</name>
<dbReference type="InterPro" id="IPR003877">
    <property type="entry name" value="SPRY_dom"/>
</dbReference>
<dbReference type="SMART" id="SM00668">
    <property type="entry name" value="CTLH"/>
    <property type="match status" value="1"/>
</dbReference>
<sequence length="635" mass="68322">MTNFSNQGTAPSGGASALTVALVSNNRQRFPPTIPPSSNPTNATTSTLHSSDPTSTRPMRAHMLKPPHVPSYLTDSPIASNVVIEGDLSILEFQLPTVWSVKERNSMLELERGNLRVAYKGSGKSDSDAAAIRSNYPMPPQSGIFYYEIEIINKGRDGYIGIGFSIADVSTQRLPGWEKNSWGYHGDDGHSFSCSGTGKSYGPTFTTGDVIGCGVNFTNMTAFFTKNGVALGTAFTGLKGQLYPSVGLRTPGEIVEANFGGQPFKFDIDHYYKEEKSRLWSSINSLPMPPVSLSPNDSATNGASSAMDEDKDDGKPSTSSKPKTLPSTPASPNDLILQYLIHHGFAETAQAFHSSAYAGRQSASIPPPSSSLQPTTPLIPTNITPTPLQDDTHMKDRSRIRDAVLSGNLDVASELVTSLFPKAWVVGDRDIGFKVRLRKFMEVVRAALPPPSNTTIAVAATSDDTTTHMSVDDDIDDSMDDRMDIDDDNSVGVVQQQQETSNGHMNGNSKGKERAADKSPSTTQRGKWRQVLRLGQELQAEFGESGGQERIEALQEAYSLVAYPDPYHSPVSHLLDPMGRVPVANALNSAILASLGQPAVPSLETLYRQAEVVVDTLVHSGVGAAAFINVEKDCL</sequence>
<evidence type="ECO:0000259" key="2">
    <source>
        <dbReference type="PROSITE" id="PS50188"/>
    </source>
</evidence>
<feature type="region of interest" description="Disordered" evidence="1">
    <location>
        <begin position="359"/>
        <end position="394"/>
    </location>
</feature>
<feature type="compositionally biased region" description="Polar residues" evidence="1">
    <location>
        <begin position="293"/>
        <end position="304"/>
    </location>
</feature>
<feature type="compositionally biased region" description="Polar residues" evidence="1">
    <location>
        <begin position="492"/>
        <end position="509"/>
    </location>
</feature>
<feature type="compositionally biased region" description="Acidic residues" evidence="1">
    <location>
        <begin position="472"/>
        <end position="489"/>
    </location>
</feature>
<feature type="compositionally biased region" description="Low complexity" evidence="1">
    <location>
        <begin position="316"/>
        <end position="331"/>
    </location>
</feature>
<dbReference type="PROSITE" id="PS50188">
    <property type="entry name" value="B302_SPRY"/>
    <property type="match status" value="1"/>
</dbReference>
<dbReference type="SMART" id="SM00757">
    <property type="entry name" value="CRA"/>
    <property type="match status" value="1"/>
</dbReference>
<feature type="domain" description="CTLH" evidence="3">
    <location>
        <begin position="393"/>
        <end position="451"/>
    </location>
</feature>
<dbReference type="InterPro" id="IPR013320">
    <property type="entry name" value="ConA-like_dom_sf"/>
</dbReference>
<feature type="region of interest" description="Disordered" evidence="1">
    <location>
        <begin position="454"/>
        <end position="529"/>
    </location>
</feature>
<feature type="region of interest" description="Disordered" evidence="1">
    <location>
        <begin position="290"/>
        <end position="331"/>
    </location>
</feature>
<accession>A0A507C3I6</accession>
<organism evidence="4 5">
    <name type="scientific">Synchytrium microbalum</name>
    <dbReference type="NCBI Taxonomy" id="1806994"/>
    <lineage>
        <taxon>Eukaryota</taxon>
        <taxon>Fungi</taxon>
        <taxon>Fungi incertae sedis</taxon>
        <taxon>Chytridiomycota</taxon>
        <taxon>Chytridiomycota incertae sedis</taxon>
        <taxon>Chytridiomycetes</taxon>
        <taxon>Synchytriales</taxon>
        <taxon>Synchytriaceae</taxon>
        <taxon>Synchytrium</taxon>
    </lineage>
</organism>
<proteinExistence type="predicted"/>
<evidence type="ECO:0000259" key="3">
    <source>
        <dbReference type="PROSITE" id="PS50897"/>
    </source>
</evidence>
<dbReference type="InterPro" id="IPR043136">
    <property type="entry name" value="B30.2/SPRY_sf"/>
</dbReference>
<dbReference type="AlphaFoldDB" id="A0A507C3I6"/>
<dbReference type="SMART" id="SM00449">
    <property type="entry name" value="SPRY"/>
    <property type="match status" value="1"/>
</dbReference>
<evidence type="ECO:0000313" key="5">
    <source>
        <dbReference type="Proteomes" id="UP000319731"/>
    </source>
</evidence>
<feature type="compositionally biased region" description="Low complexity" evidence="1">
    <location>
        <begin position="370"/>
        <end position="388"/>
    </location>
</feature>
<evidence type="ECO:0000256" key="1">
    <source>
        <dbReference type="SAM" id="MobiDB-lite"/>
    </source>
</evidence>
<feature type="compositionally biased region" description="Polar residues" evidence="1">
    <location>
        <begin position="48"/>
        <end position="57"/>
    </location>
</feature>
<evidence type="ECO:0008006" key="6">
    <source>
        <dbReference type="Google" id="ProtNLM"/>
    </source>
</evidence>
<dbReference type="InterPro" id="IPR024964">
    <property type="entry name" value="CTLH/CRA"/>
</dbReference>
<dbReference type="InterPro" id="IPR001870">
    <property type="entry name" value="B30.2/SPRY"/>
</dbReference>
<dbReference type="InterPro" id="IPR013144">
    <property type="entry name" value="CRA_dom"/>
</dbReference>
<dbReference type="CDD" id="cd12909">
    <property type="entry name" value="SPRY_RanBP9_10"/>
    <property type="match status" value="1"/>
</dbReference>
<comment type="caution">
    <text evidence="4">The sequence shown here is derived from an EMBL/GenBank/DDBJ whole genome shotgun (WGS) entry which is preliminary data.</text>
</comment>
<keyword evidence="5" id="KW-1185">Reference proteome</keyword>
<dbReference type="OrthoDB" id="25503at2759"/>
<reference evidence="4 5" key="1">
    <citation type="journal article" date="2019" name="Sci. Rep.">
        <title>Comparative genomics of chytrid fungi reveal insights into the obligate biotrophic and pathogenic lifestyle of Synchytrium endobioticum.</title>
        <authorList>
            <person name="van de Vossenberg B.T.L.H."/>
            <person name="Warris S."/>
            <person name="Nguyen H.D.T."/>
            <person name="van Gent-Pelzer M.P.E."/>
            <person name="Joly D.L."/>
            <person name="van de Geest H.C."/>
            <person name="Bonants P.J.M."/>
            <person name="Smith D.S."/>
            <person name="Levesque C.A."/>
            <person name="van der Lee T.A.J."/>
        </authorList>
    </citation>
    <scope>NUCLEOTIDE SEQUENCE [LARGE SCALE GENOMIC DNA]</scope>
    <source>
        <strain evidence="4 5">JEL517</strain>
    </source>
</reference>
<dbReference type="SUPFAM" id="SSF49899">
    <property type="entry name" value="Concanavalin A-like lectins/glucanases"/>
    <property type="match status" value="1"/>
</dbReference>
<feature type="region of interest" description="Disordered" evidence="1">
    <location>
        <begin position="27"/>
        <end position="57"/>
    </location>
</feature>
<protein>
    <recommendedName>
        <fullName evidence="6">B30.2/SPRY domain-containing protein</fullName>
    </recommendedName>
</protein>
<dbReference type="PROSITE" id="PS50897">
    <property type="entry name" value="CTLH"/>
    <property type="match status" value="1"/>
</dbReference>
<dbReference type="Pfam" id="PF10607">
    <property type="entry name" value="CTLH"/>
    <property type="match status" value="1"/>
</dbReference>
<dbReference type="InterPro" id="IPR050618">
    <property type="entry name" value="Ubq-SigPath_Reg"/>
</dbReference>
<evidence type="ECO:0000313" key="4">
    <source>
        <dbReference type="EMBL" id="TPX34232.1"/>
    </source>
</evidence>
<dbReference type="RefSeq" id="XP_031025029.1">
    <property type="nucleotide sequence ID" value="XM_031169010.1"/>
</dbReference>
<dbReference type="STRING" id="1806994.A0A507C3I6"/>
<feature type="domain" description="B30.2/SPRY" evidence="2">
    <location>
        <begin position="77"/>
        <end position="264"/>
    </location>
</feature>
<dbReference type="PANTHER" id="PTHR12864">
    <property type="entry name" value="RAN BINDING PROTEIN 9-RELATED"/>
    <property type="match status" value="1"/>
</dbReference>
<gene>
    <name evidence="4" type="ORF">SmJEL517_g03082</name>
</gene>
<dbReference type="InterPro" id="IPR006595">
    <property type="entry name" value="CTLH_C"/>
</dbReference>
<dbReference type="Pfam" id="PF00622">
    <property type="entry name" value="SPRY"/>
    <property type="match status" value="1"/>
</dbReference>
<dbReference type="GeneID" id="42004307"/>